<dbReference type="InterPro" id="IPR004443">
    <property type="entry name" value="YjeF_N_dom"/>
</dbReference>
<dbReference type="SUPFAM" id="SSF54913">
    <property type="entry name" value="GlnB-like"/>
    <property type="match status" value="1"/>
</dbReference>
<comment type="catalytic activity">
    <reaction evidence="2 11">
        <text>(6R)-NADPHX = (6S)-NADPHX</text>
        <dbReference type="Rhea" id="RHEA:32227"/>
        <dbReference type="ChEBI" id="CHEBI:64076"/>
        <dbReference type="ChEBI" id="CHEBI:64077"/>
        <dbReference type="EC" id="5.1.99.6"/>
    </reaction>
</comment>
<evidence type="ECO:0000256" key="5">
    <source>
        <dbReference type="ARBA" id="ARBA00022723"/>
    </source>
</evidence>
<dbReference type="PROSITE" id="PS51385">
    <property type="entry name" value="YJEF_N"/>
    <property type="match status" value="1"/>
</dbReference>
<feature type="binding site" evidence="11">
    <location>
        <position position="248"/>
    </location>
    <ligand>
        <name>(6S)-NADPHX</name>
        <dbReference type="ChEBI" id="CHEBI:64076"/>
    </ligand>
</feature>
<keyword evidence="7" id="KW-0521">NADP</keyword>
<dbReference type="InterPro" id="IPR004323">
    <property type="entry name" value="Ion_tolerance_CutA"/>
</dbReference>
<keyword evidence="5 11" id="KW-0479">Metal-binding</keyword>
<feature type="binding site" evidence="11">
    <location>
        <position position="153"/>
    </location>
    <ligand>
        <name>K(+)</name>
        <dbReference type="ChEBI" id="CHEBI:29103"/>
    </ligand>
</feature>
<dbReference type="GO" id="GO:0010038">
    <property type="term" value="P:response to metal ion"/>
    <property type="evidence" value="ECO:0007669"/>
    <property type="project" value="InterPro"/>
</dbReference>
<feature type="binding site" evidence="11">
    <location>
        <position position="215"/>
    </location>
    <ligand>
        <name>K(+)</name>
        <dbReference type="ChEBI" id="CHEBI:29103"/>
    </ligand>
</feature>
<accession>A0A6S9JPG5</accession>
<protein>
    <recommendedName>
        <fullName evidence="4 11">NAD(P)H-hydrate epimerase</fullName>
        <ecNumber evidence="4 11">5.1.99.6</ecNumber>
    </recommendedName>
    <alternativeName>
        <fullName evidence="11">NAD(P)HX epimerase</fullName>
    </alternativeName>
</protein>
<dbReference type="AlphaFoldDB" id="A0A6S9JPG5"/>
<dbReference type="HAMAP" id="MF_01966">
    <property type="entry name" value="NADHX_epimerase"/>
    <property type="match status" value="1"/>
</dbReference>
<dbReference type="InterPro" id="IPR015867">
    <property type="entry name" value="N-reg_PII/ATP_PRibTrfase_C"/>
</dbReference>
<dbReference type="Gene3D" id="3.30.70.120">
    <property type="match status" value="1"/>
</dbReference>
<evidence type="ECO:0000256" key="1">
    <source>
        <dbReference type="ARBA" id="ARBA00000013"/>
    </source>
</evidence>
<dbReference type="GO" id="GO:0005739">
    <property type="term" value="C:mitochondrion"/>
    <property type="evidence" value="ECO:0007669"/>
    <property type="project" value="TreeGrafter"/>
</dbReference>
<evidence type="ECO:0000256" key="2">
    <source>
        <dbReference type="ARBA" id="ARBA00000909"/>
    </source>
</evidence>
<proteinExistence type="inferred from homology"/>
<evidence type="ECO:0000256" key="6">
    <source>
        <dbReference type="ARBA" id="ARBA00022741"/>
    </source>
</evidence>
<comment type="caution">
    <text evidence="11">Lacks conserved residue(s) required for the propagation of feature annotation.</text>
</comment>
<dbReference type="InterPro" id="IPR036652">
    <property type="entry name" value="YjeF_N_dom_sf"/>
</dbReference>
<organism evidence="13">
    <name type="scientific">Heterosigma akashiwo</name>
    <name type="common">Chromophytic alga</name>
    <name type="synonym">Heterosigma carterae</name>
    <dbReference type="NCBI Taxonomy" id="2829"/>
    <lineage>
        <taxon>Eukaryota</taxon>
        <taxon>Sar</taxon>
        <taxon>Stramenopiles</taxon>
        <taxon>Ochrophyta</taxon>
        <taxon>Raphidophyceae</taxon>
        <taxon>Chattonellales</taxon>
        <taxon>Chattonellaceae</taxon>
        <taxon>Heterosigma</taxon>
    </lineage>
</organism>
<evidence type="ECO:0000256" key="10">
    <source>
        <dbReference type="ARBA" id="ARBA00023235"/>
    </source>
</evidence>
<feature type="domain" description="YjeF N-terminal" evidence="12">
    <location>
        <begin position="104"/>
        <end position="306"/>
    </location>
</feature>
<sequence length="448" mass="48240">MIAFLGNTLTSLFASTQTGPSVNGFSTLLSLGASRVPKLSNGQIYQRPVASMSPVNYSSGFPRRFFLSSMLASMMMTTMAAAVEGEGAPLPPGGVPRLLNQEEAINLDVELMSVPGFSIDQLMELAGLSCAAALHRAYPDQRRVLIVCGPGNNGGDGLVAARHLYHFGYEPTVVYPKPGRAPLFANLVHQARDLGIPVLPALPEDPDGSFDVVMDAVFGFSFKGKPRAPFDAVINYFVNTKLPVMSVDIPSGWDVEGGDVHGTGFRPVALVSLTAPKRMAAGFEGRHFLGGRFLPPGLAQKYELNGLPKYLGAEQIVELPSPANPTCAVEDEQRKQHLEQSDEFVVTWITAPNEDEATTLAGKLVEGKMAACVNLIPGIKSIYSWKGNIEKDSEVLMMVKTRKSLLKGVTEFIASEHSYEVPETIAAQIIGGNSAYLKWLKDNTKGEL</sequence>
<keyword evidence="8 11" id="KW-0630">Potassium</keyword>
<dbReference type="SUPFAM" id="SSF64153">
    <property type="entry name" value="YjeF N-terminal domain-like"/>
    <property type="match status" value="1"/>
</dbReference>
<feature type="binding site" evidence="11">
    <location>
        <begin position="219"/>
        <end position="225"/>
    </location>
    <ligand>
        <name>(6S)-NADPHX</name>
        <dbReference type="ChEBI" id="CHEBI:64076"/>
    </ligand>
</feature>
<evidence type="ECO:0000256" key="7">
    <source>
        <dbReference type="ARBA" id="ARBA00022857"/>
    </source>
</evidence>
<dbReference type="Gene3D" id="3.40.50.10260">
    <property type="entry name" value="YjeF N-terminal domain"/>
    <property type="match status" value="1"/>
</dbReference>
<reference evidence="13" key="1">
    <citation type="submission" date="2021-01" db="EMBL/GenBank/DDBJ databases">
        <authorList>
            <person name="Corre E."/>
            <person name="Pelletier E."/>
            <person name="Niang G."/>
            <person name="Scheremetjew M."/>
            <person name="Finn R."/>
            <person name="Kale V."/>
            <person name="Holt S."/>
            <person name="Cochrane G."/>
            <person name="Meng A."/>
            <person name="Brown T."/>
            <person name="Cohen L."/>
        </authorList>
    </citation>
    <scope>NUCLEOTIDE SEQUENCE</scope>
    <source>
        <strain evidence="13">CCMP3107</strain>
    </source>
</reference>
<dbReference type="InterPro" id="IPR011322">
    <property type="entry name" value="N-reg_PII-like_a/b"/>
</dbReference>
<comment type="function">
    <text evidence="11">Catalyzes the epimerization of the S- and R-forms of NAD(P)HX, a damaged form of NAD(P)H that is a result of enzymatic or heat-dependent hydration. This is a prerequisite for the S-specific NAD(P)H-hydrate dehydratase to allow the repair of both epimers of NAD(P)HX.</text>
</comment>
<evidence type="ECO:0000256" key="11">
    <source>
        <dbReference type="HAMAP-Rule" id="MF_03159"/>
    </source>
</evidence>
<comment type="catalytic activity">
    <reaction evidence="1 11">
        <text>(6R)-NADHX = (6S)-NADHX</text>
        <dbReference type="Rhea" id="RHEA:32215"/>
        <dbReference type="ChEBI" id="CHEBI:64074"/>
        <dbReference type="ChEBI" id="CHEBI:64075"/>
        <dbReference type="EC" id="5.1.99.6"/>
    </reaction>
</comment>
<keyword evidence="6 11" id="KW-0547">Nucleotide-binding</keyword>
<comment type="similarity">
    <text evidence="3">Belongs to the CutA family.</text>
</comment>
<comment type="cofactor">
    <cofactor evidence="11">
        <name>K(+)</name>
        <dbReference type="ChEBI" id="CHEBI:29103"/>
    </cofactor>
    <text evidence="11">Binds 1 potassium ion per subunit.</text>
</comment>
<dbReference type="PANTHER" id="PTHR13232:SF10">
    <property type="entry name" value="NAD(P)H-HYDRATE EPIMERASE"/>
    <property type="match status" value="1"/>
</dbReference>
<dbReference type="GO" id="GO:0046872">
    <property type="term" value="F:metal ion binding"/>
    <property type="evidence" value="ECO:0007669"/>
    <property type="project" value="UniProtKB-KW"/>
</dbReference>
<evidence type="ECO:0000313" key="13">
    <source>
        <dbReference type="EMBL" id="CAE0628197.1"/>
    </source>
</evidence>
<dbReference type="NCBIfam" id="TIGR00197">
    <property type="entry name" value="yjeF_nterm"/>
    <property type="match status" value="1"/>
</dbReference>
<keyword evidence="9 11" id="KW-0520">NAD</keyword>
<evidence type="ECO:0000256" key="9">
    <source>
        <dbReference type="ARBA" id="ARBA00023027"/>
    </source>
</evidence>
<comment type="similarity">
    <text evidence="11">Belongs to the NnrE/AIBP family.</text>
</comment>
<dbReference type="EC" id="5.1.99.6" evidence="4 11"/>
<gene>
    <name evidence="13" type="ORF">HAKA00212_LOCUS6878</name>
</gene>
<name>A0A6S9JPG5_HETAK</name>
<dbReference type="InterPro" id="IPR032976">
    <property type="entry name" value="YJEFN_prot_NAXE-like"/>
</dbReference>
<evidence type="ECO:0000256" key="4">
    <source>
        <dbReference type="ARBA" id="ARBA00012228"/>
    </source>
</evidence>
<dbReference type="GO" id="GO:0052856">
    <property type="term" value="F:NAD(P)HX epimerase activity"/>
    <property type="evidence" value="ECO:0007669"/>
    <property type="project" value="UniProtKB-UniRule"/>
</dbReference>
<dbReference type="PANTHER" id="PTHR13232">
    <property type="entry name" value="NAD(P)H-HYDRATE EPIMERASE"/>
    <property type="match status" value="1"/>
</dbReference>
<dbReference type="GO" id="GO:0000166">
    <property type="term" value="F:nucleotide binding"/>
    <property type="evidence" value="ECO:0007669"/>
    <property type="project" value="UniProtKB-KW"/>
</dbReference>
<dbReference type="EMBL" id="HBIU01014800">
    <property type="protein sequence ID" value="CAE0628197.1"/>
    <property type="molecule type" value="Transcribed_RNA"/>
</dbReference>
<evidence type="ECO:0000256" key="8">
    <source>
        <dbReference type="ARBA" id="ARBA00022958"/>
    </source>
</evidence>
<dbReference type="Pfam" id="PF03853">
    <property type="entry name" value="YjeF_N"/>
    <property type="match status" value="1"/>
</dbReference>
<feature type="binding site" evidence="11">
    <location>
        <begin position="152"/>
        <end position="156"/>
    </location>
    <ligand>
        <name>(6S)-NADPHX</name>
        <dbReference type="ChEBI" id="CHEBI:64076"/>
    </ligand>
</feature>
<evidence type="ECO:0000259" key="12">
    <source>
        <dbReference type="PROSITE" id="PS51385"/>
    </source>
</evidence>
<evidence type="ECO:0000256" key="3">
    <source>
        <dbReference type="ARBA" id="ARBA00010169"/>
    </source>
</evidence>
<feature type="binding site" evidence="11">
    <location>
        <position position="251"/>
    </location>
    <ligand>
        <name>K(+)</name>
        <dbReference type="ChEBI" id="CHEBI:29103"/>
    </ligand>
</feature>
<dbReference type="Pfam" id="PF03091">
    <property type="entry name" value="CutA1"/>
    <property type="match status" value="1"/>
</dbReference>
<keyword evidence="10 11" id="KW-0413">Isomerase</keyword>